<gene>
    <name evidence="1" type="ORF">SAMN04488000_126103</name>
</gene>
<evidence type="ECO:0000313" key="1">
    <source>
        <dbReference type="EMBL" id="SES40033.1"/>
    </source>
</evidence>
<dbReference type="STRING" id="65499.SAMN04488000_126103"/>
<dbReference type="AlphaFoldDB" id="A0A1H9X321"/>
<organism evidence="1 2">
    <name type="scientific">Lentzea albida</name>
    <dbReference type="NCBI Taxonomy" id="65499"/>
    <lineage>
        <taxon>Bacteria</taxon>
        <taxon>Bacillati</taxon>
        <taxon>Actinomycetota</taxon>
        <taxon>Actinomycetes</taxon>
        <taxon>Pseudonocardiales</taxon>
        <taxon>Pseudonocardiaceae</taxon>
        <taxon>Lentzea</taxon>
    </lineage>
</organism>
<proteinExistence type="predicted"/>
<sequence length="245" mass="26003">MGTSADRTAGSGGAWTPLKHATASYVRGLNSGSQSTRTYAQRVLARHVPVLGGAGGAAAGARAGRSGVQRLGALLAGVGGTGLENTLTSLGLATLVGRTRFDVLDELITFIAGDGDDLDSQAARDAACDVLDEVFGDADTWTELTDTAEMTVSRENLPTLLETFLAQYVYNRVPVIAERLSRITDPHAVRQADEEMRQIIQVLVSLRIPDDPFTVDWAGPEGRQIAEDTVRMTYEALQGLDGDAQ</sequence>
<keyword evidence="2" id="KW-1185">Reference proteome</keyword>
<protein>
    <submittedName>
        <fullName evidence="1">Uncharacterized protein</fullName>
    </submittedName>
</protein>
<dbReference type="OrthoDB" id="4210342at2"/>
<dbReference type="Proteomes" id="UP000199503">
    <property type="component" value="Unassembled WGS sequence"/>
</dbReference>
<dbReference type="EMBL" id="FOFV01000026">
    <property type="protein sequence ID" value="SES40033.1"/>
    <property type="molecule type" value="Genomic_DNA"/>
</dbReference>
<name>A0A1H9X321_9PSEU</name>
<reference evidence="2" key="1">
    <citation type="submission" date="2016-10" db="EMBL/GenBank/DDBJ databases">
        <authorList>
            <person name="Varghese N."/>
            <person name="Submissions S."/>
        </authorList>
    </citation>
    <scope>NUCLEOTIDE SEQUENCE [LARGE SCALE GENOMIC DNA]</scope>
    <source>
        <strain evidence="2">DSM 44437</strain>
    </source>
</reference>
<accession>A0A1H9X321</accession>
<evidence type="ECO:0000313" key="2">
    <source>
        <dbReference type="Proteomes" id="UP000199503"/>
    </source>
</evidence>